<name>A0A4R4RIS8_9ACTN</name>
<reference evidence="1 2" key="1">
    <citation type="submission" date="2019-02" db="EMBL/GenBank/DDBJ databases">
        <title>Draft genome sequences of novel Actinobacteria.</title>
        <authorList>
            <person name="Sahin N."/>
            <person name="Ay H."/>
            <person name="Saygin H."/>
        </authorList>
    </citation>
    <scope>NUCLEOTIDE SEQUENCE [LARGE SCALE GENOMIC DNA]</scope>
    <source>
        <strain evidence="1 2">KC603</strain>
    </source>
</reference>
<dbReference type="AlphaFoldDB" id="A0A4R4RIS8"/>
<dbReference type="EMBL" id="SMKL01000057">
    <property type="protein sequence ID" value="TDC48363.1"/>
    <property type="molecule type" value="Genomic_DNA"/>
</dbReference>
<dbReference type="OrthoDB" id="3575994at2"/>
<evidence type="ECO:0000313" key="2">
    <source>
        <dbReference type="Proteomes" id="UP000295621"/>
    </source>
</evidence>
<accession>A0A4R4RIS8</accession>
<gene>
    <name evidence="1" type="ORF">E1212_21395</name>
</gene>
<sequence>MNPVKRLLLGSGRISDALRGELAAEGIVFAEEGLTGSVRYRDYRDARQRLHNEIEGTAGAILLTPGRLVVWTSRGPHRGKHIDVPLRDGRPVGIEVRAEPRRIVFGYDPGDFHADRSGRVEVHLKTPSAADLGARLG</sequence>
<proteinExistence type="predicted"/>
<keyword evidence="2" id="KW-1185">Reference proteome</keyword>
<protein>
    <submittedName>
        <fullName evidence="1">Uncharacterized protein</fullName>
    </submittedName>
</protein>
<dbReference type="RefSeq" id="WP_131986207.1">
    <property type="nucleotide sequence ID" value="NZ_SMKL01000057.1"/>
</dbReference>
<dbReference type="Proteomes" id="UP000295621">
    <property type="component" value="Unassembled WGS sequence"/>
</dbReference>
<comment type="caution">
    <text evidence="1">The sequence shown here is derived from an EMBL/GenBank/DDBJ whole genome shotgun (WGS) entry which is preliminary data.</text>
</comment>
<organism evidence="1 2">
    <name type="scientific">Jiangella ureilytica</name>
    <dbReference type="NCBI Taxonomy" id="2530374"/>
    <lineage>
        <taxon>Bacteria</taxon>
        <taxon>Bacillati</taxon>
        <taxon>Actinomycetota</taxon>
        <taxon>Actinomycetes</taxon>
        <taxon>Jiangellales</taxon>
        <taxon>Jiangellaceae</taxon>
        <taxon>Jiangella</taxon>
    </lineage>
</organism>
<evidence type="ECO:0000313" key="1">
    <source>
        <dbReference type="EMBL" id="TDC48363.1"/>
    </source>
</evidence>